<evidence type="ECO:0000313" key="9">
    <source>
        <dbReference type="EMBL" id="OAA62160.1"/>
    </source>
</evidence>
<dbReference type="Proteomes" id="UP000076744">
    <property type="component" value="Unassembled WGS sequence"/>
</dbReference>
<proteinExistence type="predicted"/>
<evidence type="ECO:0000256" key="7">
    <source>
        <dbReference type="SAM" id="MobiDB-lite"/>
    </source>
</evidence>
<dbReference type="SUPFAM" id="SSF55811">
    <property type="entry name" value="Nudix"/>
    <property type="match status" value="1"/>
</dbReference>
<evidence type="ECO:0000256" key="2">
    <source>
        <dbReference type="ARBA" id="ARBA00001946"/>
    </source>
</evidence>
<dbReference type="Gene3D" id="3.90.79.10">
    <property type="entry name" value="Nucleoside Triphosphate Pyrophosphohydrolase"/>
    <property type="match status" value="1"/>
</dbReference>
<organism evidence="9 10">
    <name type="scientific">Cordyceps fumosorosea (strain ARSEF 2679)</name>
    <name type="common">Isaria fumosorosea</name>
    <dbReference type="NCBI Taxonomy" id="1081104"/>
    <lineage>
        <taxon>Eukaryota</taxon>
        <taxon>Fungi</taxon>
        <taxon>Dikarya</taxon>
        <taxon>Ascomycota</taxon>
        <taxon>Pezizomycotina</taxon>
        <taxon>Sordariomycetes</taxon>
        <taxon>Hypocreomycetidae</taxon>
        <taxon>Hypocreales</taxon>
        <taxon>Cordycipitaceae</taxon>
        <taxon>Cordyceps</taxon>
    </lineage>
</organism>
<comment type="cofactor">
    <cofactor evidence="2">
        <name>Mg(2+)</name>
        <dbReference type="ChEBI" id="CHEBI:18420"/>
    </cofactor>
</comment>
<dbReference type="RefSeq" id="XP_018703910.1">
    <property type="nucleotide sequence ID" value="XM_018848774.1"/>
</dbReference>
<dbReference type="PROSITE" id="PS51462">
    <property type="entry name" value="NUDIX"/>
    <property type="match status" value="1"/>
</dbReference>
<keyword evidence="5" id="KW-0460">Magnesium</keyword>
<dbReference type="AlphaFoldDB" id="A0A167V2H8"/>
<comment type="caution">
    <text evidence="9">The sequence shown here is derived from an EMBL/GenBank/DDBJ whole genome shotgun (WGS) entry which is preliminary data.</text>
</comment>
<evidence type="ECO:0000259" key="8">
    <source>
        <dbReference type="PROSITE" id="PS51462"/>
    </source>
</evidence>
<dbReference type="GeneID" id="30021461"/>
<dbReference type="STRING" id="1081104.A0A167V2H8"/>
<dbReference type="GO" id="GO:0005739">
    <property type="term" value="C:mitochondrion"/>
    <property type="evidence" value="ECO:0007669"/>
    <property type="project" value="TreeGrafter"/>
</dbReference>
<reference evidence="9 10" key="1">
    <citation type="journal article" date="2016" name="Genome Biol. Evol.">
        <title>Divergent and convergent evolution of fungal pathogenicity.</title>
        <authorList>
            <person name="Shang Y."/>
            <person name="Xiao G."/>
            <person name="Zheng P."/>
            <person name="Cen K."/>
            <person name="Zhan S."/>
            <person name="Wang C."/>
        </authorList>
    </citation>
    <scope>NUCLEOTIDE SEQUENCE [LARGE SCALE GENOMIC DNA]</scope>
    <source>
        <strain evidence="9 10">ARSEF 2679</strain>
    </source>
</reference>
<dbReference type="EMBL" id="AZHB01000012">
    <property type="protein sequence ID" value="OAA62160.1"/>
    <property type="molecule type" value="Genomic_DNA"/>
</dbReference>
<feature type="region of interest" description="Disordered" evidence="7">
    <location>
        <begin position="144"/>
        <end position="189"/>
    </location>
</feature>
<evidence type="ECO:0000256" key="4">
    <source>
        <dbReference type="ARBA" id="ARBA00022801"/>
    </source>
</evidence>
<dbReference type="InterPro" id="IPR015797">
    <property type="entry name" value="NUDIX_hydrolase-like_dom_sf"/>
</dbReference>
<feature type="domain" description="Nudix hydrolase" evidence="8">
    <location>
        <begin position="12"/>
        <end position="164"/>
    </location>
</feature>
<protein>
    <submittedName>
        <fullName evidence="9">NUDIX family hydrolase</fullName>
    </submittedName>
</protein>
<feature type="compositionally biased region" description="Basic and acidic residues" evidence="7">
    <location>
        <begin position="150"/>
        <end position="164"/>
    </location>
</feature>
<gene>
    <name evidence="9" type="ORF">ISF_05169</name>
</gene>
<accession>A0A167V2H8</accession>
<name>A0A167V2H8_CORFA</name>
<feature type="compositionally biased region" description="Gly residues" evidence="7">
    <location>
        <begin position="168"/>
        <end position="183"/>
    </location>
</feature>
<dbReference type="OrthoDB" id="1695362at2759"/>
<sequence length="302" mass="32816">MTKDDGESALPPARPSASVVLLSSSNEVLLLHRVKTSTSFASAHVFPGGNVDPFHDGEVPPEGDPARHRDGPAYRMCAVRETFEESGVLLAKRDDGKLVQLPEAEREAARKRIHAREVKVPHPVHALADARDRAEALHDADVPVPAAADTPRRAGADGDPDARRGRGAHGGAVRGRYVGGGRPGALEEESGRFMRERRRLLRFVKEVPTATTALGRAHASAQVSWGDKVISPVPMYLRADRRAVLSLAYTGPELEGQGREGDFEHVVLTKFGKNGPTGVEVRLREEVLDEDEQPKEGRLEKL</sequence>
<keyword evidence="3" id="KW-0479">Metal-binding</keyword>
<comment type="cofactor">
    <cofactor evidence="1">
        <name>Mn(2+)</name>
        <dbReference type="ChEBI" id="CHEBI:29035"/>
    </cofactor>
</comment>
<dbReference type="PANTHER" id="PTHR12318:SF0">
    <property type="entry name" value="ACYL-COENZYME A DIPHOSPHATASE NUDT19"/>
    <property type="match status" value="1"/>
</dbReference>
<dbReference type="GO" id="GO:0046872">
    <property type="term" value="F:metal ion binding"/>
    <property type="evidence" value="ECO:0007669"/>
    <property type="project" value="UniProtKB-KW"/>
</dbReference>
<dbReference type="PANTHER" id="PTHR12318">
    <property type="entry name" value="TESTOSTERONE-REGULATED PROTEIN RP2"/>
    <property type="match status" value="1"/>
</dbReference>
<evidence type="ECO:0000256" key="3">
    <source>
        <dbReference type="ARBA" id="ARBA00022723"/>
    </source>
</evidence>
<evidence type="ECO:0000256" key="5">
    <source>
        <dbReference type="ARBA" id="ARBA00022842"/>
    </source>
</evidence>
<keyword evidence="4 9" id="KW-0378">Hydrolase</keyword>
<keyword evidence="10" id="KW-1185">Reference proteome</keyword>
<keyword evidence="6" id="KW-0464">Manganese</keyword>
<dbReference type="InterPro" id="IPR039121">
    <property type="entry name" value="NUDT19"/>
</dbReference>
<evidence type="ECO:0000256" key="6">
    <source>
        <dbReference type="ARBA" id="ARBA00023211"/>
    </source>
</evidence>
<evidence type="ECO:0000256" key="1">
    <source>
        <dbReference type="ARBA" id="ARBA00001936"/>
    </source>
</evidence>
<dbReference type="GO" id="GO:0016818">
    <property type="term" value="F:hydrolase activity, acting on acid anhydrides, in phosphorus-containing anhydrides"/>
    <property type="evidence" value="ECO:0007669"/>
    <property type="project" value="InterPro"/>
</dbReference>
<dbReference type="Pfam" id="PF00293">
    <property type="entry name" value="NUDIX"/>
    <property type="match status" value="1"/>
</dbReference>
<dbReference type="InterPro" id="IPR000086">
    <property type="entry name" value="NUDIX_hydrolase_dom"/>
</dbReference>
<evidence type="ECO:0000313" key="10">
    <source>
        <dbReference type="Proteomes" id="UP000076744"/>
    </source>
</evidence>